<protein>
    <recommendedName>
        <fullName evidence="1">F-box domain-containing protein</fullName>
    </recommendedName>
</protein>
<proteinExistence type="predicted"/>
<dbReference type="EMBL" id="SDEE01000104">
    <property type="protein sequence ID" value="RXW21511.1"/>
    <property type="molecule type" value="Genomic_DNA"/>
</dbReference>
<dbReference type="AlphaFoldDB" id="A0A4Q2DQ29"/>
<dbReference type="InterPro" id="IPR001810">
    <property type="entry name" value="F-box_dom"/>
</dbReference>
<sequence length="564" mass="63889">MNSQSKFLTLPPELREHAVVEMQPADLLSLSQTCKELRQFTSSKRIWVTALRSMCRKYGLFEPSFPDESMELVDIQRAALGPALWHRRITELTDQPGANDDTETSGLQPRTRMTIKFESEDVPDLEDLLSFFCQIHLVPGGRWLFGLAFACIVLMDLGLVGGPAELKGFTHSDVLDEDNGWRFERMFEPVQYRAASDDLNKEKCKDTLRFAALVIDPNHLFWLHVYEVGPLPDDPSIRLLAKTKVYGLQNLSIFGDMLFLKFEKTLVVWDYIRCLSASWTAEISGIVKFAKIRDWVIGTTTTGVCGWRIPTLEDMGKDDILGDPGAPNSSTPHFQIELDEDALPEVYSEQGFALSTWWQAHHHHEIERGGCTSRACLEVSIVYHVLGTSSGWDLESLEEMDLWRYDLGLHIPDNHDPSDPVDITEFVQCNIWFAACTFPEMIGLNHHGEVDFPRIPHHSLYDDSGVEYALFMMTHRRTAQLLYSPLSLGKAKAKKEGRGVDDVGDDSVTKWDIIDIEHEEGHPVKSATLCPWSGRMAYICDDELHEGDDPYPIHVLDFFGEGGK</sequence>
<evidence type="ECO:0000313" key="3">
    <source>
        <dbReference type="Proteomes" id="UP000290288"/>
    </source>
</evidence>
<comment type="caution">
    <text evidence="2">The sequence shown here is derived from an EMBL/GenBank/DDBJ whole genome shotgun (WGS) entry which is preliminary data.</text>
</comment>
<dbReference type="Pfam" id="PF00646">
    <property type="entry name" value="F-box"/>
    <property type="match status" value="1"/>
</dbReference>
<evidence type="ECO:0000259" key="1">
    <source>
        <dbReference type="PROSITE" id="PS50181"/>
    </source>
</evidence>
<dbReference type="SUPFAM" id="SSF81383">
    <property type="entry name" value="F-box domain"/>
    <property type="match status" value="1"/>
</dbReference>
<accession>A0A4Q2DQ29</accession>
<organism evidence="2 3">
    <name type="scientific">Candolleomyces aberdarensis</name>
    <dbReference type="NCBI Taxonomy" id="2316362"/>
    <lineage>
        <taxon>Eukaryota</taxon>
        <taxon>Fungi</taxon>
        <taxon>Dikarya</taxon>
        <taxon>Basidiomycota</taxon>
        <taxon>Agaricomycotina</taxon>
        <taxon>Agaricomycetes</taxon>
        <taxon>Agaricomycetidae</taxon>
        <taxon>Agaricales</taxon>
        <taxon>Agaricineae</taxon>
        <taxon>Psathyrellaceae</taxon>
        <taxon>Candolleomyces</taxon>
    </lineage>
</organism>
<dbReference type="OrthoDB" id="10361642at2759"/>
<keyword evidence="3" id="KW-1185">Reference proteome</keyword>
<name>A0A4Q2DQ29_9AGAR</name>
<evidence type="ECO:0000313" key="2">
    <source>
        <dbReference type="EMBL" id="RXW21511.1"/>
    </source>
</evidence>
<reference evidence="2 3" key="1">
    <citation type="submission" date="2019-01" db="EMBL/GenBank/DDBJ databases">
        <title>Draft genome sequence of Psathyrella aberdarensis IHI B618.</title>
        <authorList>
            <person name="Buettner E."/>
            <person name="Kellner H."/>
        </authorList>
    </citation>
    <scope>NUCLEOTIDE SEQUENCE [LARGE SCALE GENOMIC DNA]</scope>
    <source>
        <strain evidence="2 3">IHI B618</strain>
    </source>
</reference>
<dbReference type="PROSITE" id="PS50181">
    <property type="entry name" value="FBOX"/>
    <property type="match status" value="1"/>
</dbReference>
<feature type="domain" description="F-box" evidence="1">
    <location>
        <begin position="4"/>
        <end position="50"/>
    </location>
</feature>
<dbReference type="InterPro" id="IPR036047">
    <property type="entry name" value="F-box-like_dom_sf"/>
</dbReference>
<dbReference type="Proteomes" id="UP000290288">
    <property type="component" value="Unassembled WGS sequence"/>
</dbReference>
<gene>
    <name evidence="2" type="ORF">EST38_g4322</name>
</gene>